<gene>
    <name evidence="1" type="ORF">G6F51_003043</name>
</gene>
<dbReference type="EMBL" id="JAANIT010000283">
    <property type="protein sequence ID" value="KAG1549462.1"/>
    <property type="molecule type" value="Genomic_DNA"/>
</dbReference>
<proteinExistence type="predicted"/>
<dbReference type="AlphaFoldDB" id="A0A9P6YJE1"/>
<reference evidence="1" key="1">
    <citation type="journal article" date="2020" name="Microb. Genom.">
        <title>Genetic diversity of clinical and environmental Mucorales isolates obtained from an investigation of mucormycosis cases among solid organ transplant recipients.</title>
        <authorList>
            <person name="Nguyen M.H."/>
            <person name="Kaul D."/>
            <person name="Muto C."/>
            <person name="Cheng S.J."/>
            <person name="Richter R.A."/>
            <person name="Bruno V.M."/>
            <person name="Liu G."/>
            <person name="Beyhan S."/>
            <person name="Sundermann A.J."/>
            <person name="Mounaud S."/>
            <person name="Pasculle A.W."/>
            <person name="Nierman W.C."/>
            <person name="Driscoll E."/>
            <person name="Cumbie R."/>
            <person name="Clancy C.J."/>
            <person name="Dupont C.L."/>
        </authorList>
    </citation>
    <scope>NUCLEOTIDE SEQUENCE</scope>
    <source>
        <strain evidence="1">GL16</strain>
    </source>
</reference>
<name>A0A9P6YJE1_RHIOR</name>
<organism evidence="1 2">
    <name type="scientific">Rhizopus oryzae</name>
    <name type="common">Mucormycosis agent</name>
    <name type="synonym">Rhizopus arrhizus var. delemar</name>
    <dbReference type="NCBI Taxonomy" id="64495"/>
    <lineage>
        <taxon>Eukaryota</taxon>
        <taxon>Fungi</taxon>
        <taxon>Fungi incertae sedis</taxon>
        <taxon>Mucoromycota</taxon>
        <taxon>Mucoromycotina</taxon>
        <taxon>Mucoromycetes</taxon>
        <taxon>Mucorales</taxon>
        <taxon>Mucorineae</taxon>
        <taxon>Rhizopodaceae</taxon>
        <taxon>Rhizopus</taxon>
    </lineage>
</organism>
<dbReference type="Proteomes" id="UP000717996">
    <property type="component" value="Unassembled WGS sequence"/>
</dbReference>
<protein>
    <submittedName>
        <fullName evidence="1">Uncharacterized protein</fullName>
    </submittedName>
</protein>
<comment type="caution">
    <text evidence="1">The sequence shown here is derived from an EMBL/GenBank/DDBJ whole genome shotgun (WGS) entry which is preliminary data.</text>
</comment>
<evidence type="ECO:0000313" key="1">
    <source>
        <dbReference type="EMBL" id="KAG1549462.1"/>
    </source>
</evidence>
<sequence>MLDTHYLNHHLIALTIHNNYEAGLHSQLKEFEIPLRDDCDPLDPNNLGGLFYDDFDQDEKECTVFNLFVQCIIRAI</sequence>
<accession>A0A9P6YJE1</accession>
<dbReference type="OrthoDB" id="2206543at2759"/>
<evidence type="ECO:0000313" key="2">
    <source>
        <dbReference type="Proteomes" id="UP000717996"/>
    </source>
</evidence>